<dbReference type="PANTHER" id="PTHR11280">
    <property type="entry name" value="GLUCOSAMINE-6-PHOSPHATE ISOMERASE"/>
    <property type="match status" value="1"/>
</dbReference>
<dbReference type="GO" id="GO:0005737">
    <property type="term" value="C:cytoplasm"/>
    <property type="evidence" value="ECO:0007669"/>
    <property type="project" value="TreeGrafter"/>
</dbReference>
<dbReference type="SUPFAM" id="SSF100950">
    <property type="entry name" value="NagB/RpiA/CoA transferase-like"/>
    <property type="match status" value="1"/>
</dbReference>
<evidence type="ECO:0000259" key="1">
    <source>
        <dbReference type="Pfam" id="PF01182"/>
    </source>
</evidence>
<dbReference type="PANTHER" id="PTHR11280:SF6">
    <property type="entry name" value="GLUCOSAMINE-6-PHOSPHATE ISOMERASE NAGB"/>
    <property type="match status" value="1"/>
</dbReference>
<dbReference type="Gene3D" id="3.40.50.1360">
    <property type="match status" value="1"/>
</dbReference>
<dbReference type="GO" id="GO:0006046">
    <property type="term" value="P:N-acetylglucosamine catabolic process"/>
    <property type="evidence" value="ECO:0007669"/>
    <property type="project" value="TreeGrafter"/>
</dbReference>
<dbReference type="InterPro" id="IPR006148">
    <property type="entry name" value="Glc/Gal-6P_isomerase"/>
</dbReference>
<dbReference type="GO" id="GO:0019262">
    <property type="term" value="P:N-acetylneuraminate catabolic process"/>
    <property type="evidence" value="ECO:0007669"/>
    <property type="project" value="TreeGrafter"/>
</dbReference>
<dbReference type="InterPro" id="IPR004547">
    <property type="entry name" value="Glucosamine6P_isomerase"/>
</dbReference>
<feature type="domain" description="Glucosamine/galactosamine-6-phosphate isomerase" evidence="1">
    <location>
        <begin position="9"/>
        <end position="228"/>
    </location>
</feature>
<accession>A0A5B8VX44</accession>
<reference evidence="2 3" key="1">
    <citation type="journal article" date="2013" name="J. Microbiol.">
        <title>Mucilaginibacter ginsenosidivorax sp. nov., with ginsenoside converting activity isolated from sediment.</title>
        <authorList>
            <person name="Kim J.K."/>
            <person name="Choi T.E."/>
            <person name="Liu Q.M."/>
            <person name="Park H.Y."/>
            <person name="Yi T.H."/>
            <person name="Yoon M.H."/>
            <person name="Kim S.C."/>
            <person name="Im W.T."/>
        </authorList>
    </citation>
    <scope>NUCLEOTIDE SEQUENCE [LARGE SCALE GENOMIC DNA]</scope>
    <source>
        <strain evidence="2 3">KHI28</strain>
    </source>
</reference>
<name>A0A5B8VX44_9SPHI</name>
<protein>
    <submittedName>
        <fullName evidence="2">Glucosamine-6-phosphate deaminase</fullName>
    </submittedName>
</protein>
<dbReference type="GO" id="GO:0042802">
    <property type="term" value="F:identical protein binding"/>
    <property type="evidence" value="ECO:0007669"/>
    <property type="project" value="TreeGrafter"/>
</dbReference>
<evidence type="ECO:0000313" key="2">
    <source>
        <dbReference type="EMBL" id="QEC75205.1"/>
    </source>
</evidence>
<dbReference type="CDD" id="cd01399">
    <property type="entry name" value="GlcN6P_deaminase"/>
    <property type="match status" value="1"/>
</dbReference>
<dbReference type="Pfam" id="PF01182">
    <property type="entry name" value="Glucosamine_iso"/>
    <property type="match status" value="1"/>
</dbReference>
<dbReference type="KEGG" id="mgk:FSB76_04335"/>
<dbReference type="GO" id="GO:0004342">
    <property type="term" value="F:glucosamine-6-phosphate deaminase activity"/>
    <property type="evidence" value="ECO:0007669"/>
    <property type="project" value="InterPro"/>
</dbReference>
<dbReference type="OrthoDB" id="9791139at2"/>
<dbReference type="RefSeq" id="WP_147052359.1">
    <property type="nucleotide sequence ID" value="NZ_CP042437.1"/>
</dbReference>
<dbReference type="Proteomes" id="UP000321362">
    <property type="component" value="Chromosome"/>
</dbReference>
<dbReference type="InterPro" id="IPR037171">
    <property type="entry name" value="NagB/RpiA_transferase-like"/>
</dbReference>
<organism evidence="2 3">
    <name type="scientific">Mucilaginibacter ginsenosidivorax</name>
    <dbReference type="NCBI Taxonomy" id="862126"/>
    <lineage>
        <taxon>Bacteria</taxon>
        <taxon>Pseudomonadati</taxon>
        <taxon>Bacteroidota</taxon>
        <taxon>Sphingobacteriia</taxon>
        <taxon>Sphingobacteriales</taxon>
        <taxon>Sphingobacteriaceae</taxon>
        <taxon>Mucilaginibacter</taxon>
    </lineage>
</organism>
<dbReference type="GO" id="GO:0006043">
    <property type="term" value="P:glucosamine catabolic process"/>
    <property type="evidence" value="ECO:0007669"/>
    <property type="project" value="TreeGrafter"/>
</dbReference>
<gene>
    <name evidence="2" type="ORF">FSB76_04335</name>
</gene>
<sequence length="259" mass="28630">MRIYIEKNAQDLGAIAGDAAAQHIREAIAGQGTANIILATGTSQFETLKRLIKAPGIAWDKVVMFHLDEYINIPISHKASFRKYLTELFLDKLPPLKAAHLINGEADPTAECERLNKLIDKHPIDVALIGIGENCHLAFNDPPADFDTTAPYIIIDKLDEDCKQQQMNEGWFASLDEVPARAISMSVQQIMKSKHIICSVPDLRKAKAVKNCLEQPISNLYPASILSSHQSCDLFLETLSASLLSNDASHYKMTANYEG</sequence>
<dbReference type="EMBL" id="CP042437">
    <property type="protein sequence ID" value="QEC75205.1"/>
    <property type="molecule type" value="Genomic_DNA"/>
</dbReference>
<proteinExistence type="predicted"/>
<dbReference type="AlphaFoldDB" id="A0A5B8VX44"/>
<dbReference type="GO" id="GO:0005975">
    <property type="term" value="P:carbohydrate metabolic process"/>
    <property type="evidence" value="ECO:0007669"/>
    <property type="project" value="InterPro"/>
</dbReference>
<evidence type="ECO:0000313" key="3">
    <source>
        <dbReference type="Proteomes" id="UP000321362"/>
    </source>
</evidence>
<keyword evidence="3" id="KW-1185">Reference proteome</keyword>